<feature type="compositionally biased region" description="Polar residues" evidence="3">
    <location>
        <begin position="82"/>
        <end position="92"/>
    </location>
</feature>
<feature type="domain" description="BZIP" evidence="4">
    <location>
        <begin position="16"/>
        <end position="79"/>
    </location>
</feature>
<evidence type="ECO:0000256" key="1">
    <source>
        <dbReference type="ARBA" id="ARBA00004123"/>
    </source>
</evidence>
<evidence type="ECO:0000256" key="2">
    <source>
        <dbReference type="ARBA" id="ARBA00023242"/>
    </source>
</evidence>
<evidence type="ECO:0000256" key="3">
    <source>
        <dbReference type="SAM" id="MobiDB-lite"/>
    </source>
</evidence>
<gene>
    <name evidence="5" type="ORF">BU24DRAFT_146441</name>
</gene>
<keyword evidence="2" id="KW-0539">Nucleus</keyword>
<dbReference type="GO" id="GO:0001228">
    <property type="term" value="F:DNA-binding transcription activator activity, RNA polymerase II-specific"/>
    <property type="evidence" value="ECO:0007669"/>
    <property type="project" value="TreeGrafter"/>
</dbReference>
<evidence type="ECO:0000313" key="5">
    <source>
        <dbReference type="EMBL" id="KAF2017232.1"/>
    </source>
</evidence>
<dbReference type="SMART" id="SM00338">
    <property type="entry name" value="BRLZ"/>
    <property type="match status" value="1"/>
</dbReference>
<evidence type="ECO:0000259" key="4">
    <source>
        <dbReference type="PROSITE" id="PS50217"/>
    </source>
</evidence>
<feature type="compositionally biased region" description="Low complexity" evidence="3">
    <location>
        <begin position="176"/>
        <end position="188"/>
    </location>
</feature>
<dbReference type="Proteomes" id="UP000799778">
    <property type="component" value="Unassembled WGS sequence"/>
</dbReference>
<dbReference type="OrthoDB" id="2590011at2759"/>
<comment type="subcellular location">
    <subcellularLocation>
        <location evidence="1">Nucleus</location>
    </subcellularLocation>
</comment>
<proteinExistence type="predicted"/>
<dbReference type="InterPro" id="IPR046347">
    <property type="entry name" value="bZIP_sf"/>
</dbReference>
<protein>
    <recommendedName>
        <fullName evidence="4">BZIP domain-containing protein</fullName>
    </recommendedName>
</protein>
<organism evidence="5 6">
    <name type="scientific">Aaosphaeria arxii CBS 175.79</name>
    <dbReference type="NCBI Taxonomy" id="1450172"/>
    <lineage>
        <taxon>Eukaryota</taxon>
        <taxon>Fungi</taxon>
        <taxon>Dikarya</taxon>
        <taxon>Ascomycota</taxon>
        <taxon>Pezizomycotina</taxon>
        <taxon>Dothideomycetes</taxon>
        <taxon>Pleosporomycetidae</taxon>
        <taxon>Pleosporales</taxon>
        <taxon>Pleosporales incertae sedis</taxon>
        <taxon>Aaosphaeria</taxon>
    </lineage>
</organism>
<dbReference type="InterPro" id="IPR050936">
    <property type="entry name" value="AP-1-like"/>
</dbReference>
<dbReference type="PANTHER" id="PTHR40621">
    <property type="entry name" value="TRANSCRIPTION FACTOR KAPC-RELATED"/>
    <property type="match status" value="1"/>
</dbReference>
<dbReference type="SUPFAM" id="SSF57959">
    <property type="entry name" value="Leucine zipper domain"/>
    <property type="match status" value="1"/>
</dbReference>
<evidence type="ECO:0000313" key="6">
    <source>
        <dbReference type="Proteomes" id="UP000799778"/>
    </source>
</evidence>
<sequence length="206" mass="23264">MADSKNCSSDSKDKNDAAYLKRREQVRRAQRTHRERKEAYIKTLENEVLQLRTNETRIVREGSALQAEVERLRSLLDQQYITSRSRVDSATSEPRLGGLGHESSSSCSSPRERLPERFLDSHFEGSIPISRGDRISPEYNGSCSIPELRYPRRPSPIHRDGLISRPGSSASEWDQVPASSSYRTSTSSVPSIELSEIDFALEAPLR</sequence>
<dbReference type="PANTHER" id="PTHR40621:SF6">
    <property type="entry name" value="AP-1-LIKE TRANSCRIPTION FACTOR YAP1-RELATED"/>
    <property type="match status" value="1"/>
</dbReference>
<dbReference type="PROSITE" id="PS50217">
    <property type="entry name" value="BZIP"/>
    <property type="match status" value="1"/>
</dbReference>
<feature type="region of interest" description="Disordered" evidence="3">
    <location>
        <begin position="129"/>
        <end position="188"/>
    </location>
</feature>
<feature type="region of interest" description="Disordered" evidence="3">
    <location>
        <begin position="82"/>
        <end position="113"/>
    </location>
</feature>
<name>A0A6A5XVJ1_9PLEO</name>
<dbReference type="GO" id="GO:0090575">
    <property type="term" value="C:RNA polymerase II transcription regulator complex"/>
    <property type="evidence" value="ECO:0007669"/>
    <property type="project" value="TreeGrafter"/>
</dbReference>
<dbReference type="RefSeq" id="XP_033385571.1">
    <property type="nucleotide sequence ID" value="XM_033521200.1"/>
</dbReference>
<dbReference type="Gene3D" id="1.20.5.170">
    <property type="match status" value="1"/>
</dbReference>
<dbReference type="CDD" id="cd14688">
    <property type="entry name" value="bZIP_YAP"/>
    <property type="match status" value="1"/>
</dbReference>
<dbReference type="InterPro" id="IPR004827">
    <property type="entry name" value="bZIP"/>
</dbReference>
<feature type="region of interest" description="Disordered" evidence="3">
    <location>
        <begin position="1"/>
        <end position="37"/>
    </location>
</feature>
<dbReference type="GO" id="GO:0000976">
    <property type="term" value="F:transcription cis-regulatory region binding"/>
    <property type="evidence" value="ECO:0007669"/>
    <property type="project" value="InterPro"/>
</dbReference>
<dbReference type="AlphaFoldDB" id="A0A6A5XVJ1"/>
<dbReference type="GeneID" id="54278597"/>
<dbReference type="EMBL" id="ML978068">
    <property type="protein sequence ID" value="KAF2017232.1"/>
    <property type="molecule type" value="Genomic_DNA"/>
</dbReference>
<reference evidence="5" key="1">
    <citation type="journal article" date="2020" name="Stud. Mycol.">
        <title>101 Dothideomycetes genomes: a test case for predicting lifestyles and emergence of pathogens.</title>
        <authorList>
            <person name="Haridas S."/>
            <person name="Albert R."/>
            <person name="Binder M."/>
            <person name="Bloem J."/>
            <person name="Labutti K."/>
            <person name="Salamov A."/>
            <person name="Andreopoulos B."/>
            <person name="Baker S."/>
            <person name="Barry K."/>
            <person name="Bills G."/>
            <person name="Bluhm B."/>
            <person name="Cannon C."/>
            <person name="Castanera R."/>
            <person name="Culley D."/>
            <person name="Daum C."/>
            <person name="Ezra D."/>
            <person name="Gonzalez J."/>
            <person name="Henrissat B."/>
            <person name="Kuo A."/>
            <person name="Liang C."/>
            <person name="Lipzen A."/>
            <person name="Lutzoni F."/>
            <person name="Magnuson J."/>
            <person name="Mondo S."/>
            <person name="Nolan M."/>
            <person name="Ohm R."/>
            <person name="Pangilinan J."/>
            <person name="Park H.-J."/>
            <person name="Ramirez L."/>
            <person name="Alfaro M."/>
            <person name="Sun H."/>
            <person name="Tritt A."/>
            <person name="Yoshinaga Y."/>
            <person name="Zwiers L.-H."/>
            <person name="Turgeon B."/>
            <person name="Goodwin S."/>
            <person name="Spatafora J."/>
            <person name="Crous P."/>
            <person name="Grigoriev I."/>
        </authorList>
    </citation>
    <scope>NUCLEOTIDE SEQUENCE</scope>
    <source>
        <strain evidence="5">CBS 175.79</strain>
    </source>
</reference>
<keyword evidence="6" id="KW-1185">Reference proteome</keyword>
<feature type="compositionally biased region" description="Basic and acidic residues" evidence="3">
    <location>
        <begin position="10"/>
        <end position="27"/>
    </location>
</feature>
<accession>A0A6A5XVJ1</accession>